<dbReference type="EMBL" id="CAXLJL010000072">
    <property type="protein sequence ID" value="CAL5130748.1"/>
    <property type="molecule type" value="Genomic_DNA"/>
</dbReference>
<evidence type="ECO:0000313" key="1">
    <source>
        <dbReference type="EMBL" id="CAL5130748.1"/>
    </source>
</evidence>
<organism evidence="1 2">
    <name type="scientific">Calicophoron daubneyi</name>
    <name type="common">Rumen fluke</name>
    <name type="synonym">Paramphistomum daubneyi</name>
    <dbReference type="NCBI Taxonomy" id="300641"/>
    <lineage>
        <taxon>Eukaryota</taxon>
        <taxon>Metazoa</taxon>
        <taxon>Spiralia</taxon>
        <taxon>Lophotrochozoa</taxon>
        <taxon>Platyhelminthes</taxon>
        <taxon>Trematoda</taxon>
        <taxon>Digenea</taxon>
        <taxon>Plagiorchiida</taxon>
        <taxon>Pronocephalata</taxon>
        <taxon>Paramphistomoidea</taxon>
        <taxon>Paramphistomidae</taxon>
        <taxon>Calicophoron</taxon>
    </lineage>
</organism>
<reference evidence="1" key="1">
    <citation type="submission" date="2024-06" db="EMBL/GenBank/DDBJ databases">
        <authorList>
            <person name="Liu X."/>
            <person name="Lenzi L."/>
            <person name="Haldenby T S."/>
            <person name="Uol C."/>
        </authorList>
    </citation>
    <scope>NUCLEOTIDE SEQUENCE</scope>
</reference>
<protein>
    <submittedName>
        <fullName evidence="1">Uncharacterized protein</fullName>
    </submittedName>
</protein>
<accession>A0AAV2SZX3</accession>
<dbReference type="AlphaFoldDB" id="A0AAV2SZX3"/>
<dbReference type="Proteomes" id="UP001497525">
    <property type="component" value="Unassembled WGS sequence"/>
</dbReference>
<name>A0AAV2SZX3_CALDB</name>
<proteinExistence type="predicted"/>
<comment type="caution">
    <text evidence="1">The sequence shown here is derived from an EMBL/GenBank/DDBJ whole genome shotgun (WGS) entry which is preliminary data.</text>
</comment>
<evidence type="ECO:0000313" key="2">
    <source>
        <dbReference type="Proteomes" id="UP001497525"/>
    </source>
</evidence>
<sequence length="112" mass="13116">MNPTDTPVLGNIEDNVRHVSGLYYQSHHLFGLSDRISVSLPFGYHSYQTKHLRLSCIPHMPYFTHRSKKLNNISRHISDPLSFFLLVNLLQVSFSWIPDHTHHHHPLLHFAR</sequence>
<gene>
    <name evidence="1" type="ORF">CDAUBV1_LOCUS2910</name>
</gene>